<dbReference type="InterPro" id="IPR016024">
    <property type="entry name" value="ARM-type_fold"/>
</dbReference>
<dbReference type="Pfam" id="PF02847">
    <property type="entry name" value="MA3"/>
    <property type="match status" value="3"/>
</dbReference>
<evidence type="ECO:0000256" key="3">
    <source>
        <dbReference type="ARBA" id="ARBA00005497"/>
    </source>
</evidence>
<dbReference type="GO" id="GO:0005829">
    <property type="term" value="C:cytosol"/>
    <property type="evidence" value="ECO:0007669"/>
    <property type="project" value="TreeGrafter"/>
</dbReference>
<dbReference type="AlphaFoldDB" id="A0A315UTP2"/>
<comment type="caution">
    <text evidence="11">The sequence shown here is derived from an EMBL/GenBank/DDBJ whole genome shotgun (WGS) entry which is preliminary data.</text>
</comment>
<dbReference type="GO" id="GO:0005634">
    <property type="term" value="C:nucleus"/>
    <property type="evidence" value="ECO:0007669"/>
    <property type="project" value="UniProtKB-SubCell"/>
</dbReference>
<reference evidence="11 12" key="1">
    <citation type="journal article" date="2018" name="G3 (Bethesda)">
        <title>A High-Quality Reference Genome for the Invasive Mosquitofish Gambusia affinis Using a Chicago Library.</title>
        <authorList>
            <person name="Hoffberg S.L."/>
            <person name="Troendle N.J."/>
            <person name="Glenn T.C."/>
            <person name="Mahmud O."/>
            <person name="Louha S."/>
            <person name="Chalopin D."/>
            <person name="Bennetzen J.L."/>
            <person name="Mauricio R."/>
        </authorList>
    </citation>
    <scope>NUCLEOTIDE SEQUENCE [LARGE SCALE GENOMIC DNA]</scope>
    <source>
        <strain evidence="11">NE01/NJP1002.9</strain>
        <tissue evidence="11">Muscle</tissue>
    </source>
</reference>
<feature type="domain" description="MI" evidence="10">
    <location>
        <begin position="331"/>
        <end position="481"/>
    </location>
</feature>
<evidence type="ECO:0000313" key="11">
    <source>
        <dbReference type="EMBL" id="PWA14921.1"/>
    </source>
</evidence>
<feature type="region of interest" description="Disordered" evidence="9">
    <location>
        <begin position="59"/>
        <end position="131"/>
    </location>
</feature>
<accession>A0A315UTP2</accession>
<dbReference type="EMBL" id="NHOQ01002739">
    <property type="protein sequence ID" value="PWA14921.1"/>
    <property type="molecule type" value="Genomic_DNA"/>
</dbReference>
<name>A0A315UTP2_GAMAF</name>
<dbReference type="SMART" id="SM00544">
    <property type="entry name" value="MA3"/>
    <property type="match status" value="2"/>
</dbReference>
<evidence type="ECO:0000256" key="6">
    <source>
        <dbReference type="ARBA" id="ARBA00022737"/>
    </source>
</evidence>
<dbReference type="InterPro" id="IPR003891">
    <property type="entry name" value="Initiation_fac_eIF4g_MI"/>
</dbReference>
<feature type="compositionally biased region" description="Gly residues" evidence="9">
    <location>
        <begin position="119"/>
        <end position="130"/>
    </location>
</feature>
<feature type="compositionally biased region" description="Basic residues" evidence="9">
    <location>
        <begin position="62"/>
        <end position="72"/>
    </location>
</feature>
<dbReference type="InterPro" id="IPR039778">
    <property type="entry name" value="PDCD4"/>
</dbReference>
<evidence type="ECO:0000256" key="9">
    <source>
        <dbReference type="SAM" id="MobiDB-lite"/>
    </source>
</evidence>
<evidence type="ECO:0000313" key="12">
    <source>
        <dbReference type="Proteomes" id="UP000250572"/>
    </source>
</evidence>
<evidence type="ECO:0000256" key="7">
    <source>
        <dbReference type="ARBA" id="ARBA00022884"/>
    </source>
</evidence>
<dbReference type="GO" id="GO:0045892">
    <property type="term" value="P:negative regulation of DNA-templated transcription"/>
    <property type="evidence" value="ECO:0007669"/>
    <property type="project" value="InterPro"/>
</dbReference>
<evidence type="ECO:0000256" key="2">
    <source>
        <dbReference type="ARBA" id="ARBA00004496"/>
    </source>
</evidence>
<dbReference type="PROSITE" id="PS51366">
    <property type="entry name" value="MI"/>
    <property type="match status" value="2"/>
</dbReference>
<dbReference type="STRING" id="33528.ENSGAFP00000024864"/>
<dbReference type="GO" id="GO:0003723">
    <property type="term" value="F:RNA binding"/>
    <property type="evidence" value="ECO:0007669"/>
    <property type="project" value="UniProtKB-KW"/>
</dbReference>
<evidence type="ECO:0000256" key="4">
    <source>
        <dbReference type="ARBA" id="ARBA00014414"/>
    </source>
</evidence>
<keyword evidence="8" id="KW-0539">Nucleus</keyword>
<dbReference type="Gene3D" id="1.25.40.180">
    <property type="match status" value="3"/>
</dbReference>
<dbReference type="Proteomes" id="UP000250572">
    <property type="component" value="Unassembled WGS sequence"/>
</dbReference>
<gene>
    <name evidence="11" type="ORF">CCH79_00014238</name>
</gene>
<keyword evidence="7" id="KW-0694">RNA-binding</keyword>
<evidence type="ECO:0000259" key="10">
    <source>
        <dbReference type="PROSITE" id="PS51366"/>
    </source>
</evidence>
<evidence type="ECO:0000256" key="8">
    <source>
        <dbReference type="ARBA" id="ARBA00023242"/>
    </source>
</evidence>
<dbReference type="FunFam" id="1.25.40.180:FF:000009">
    <property type="entry name" value="programmed cell death protein 4"/>
    <property type="match status" value="1"/>
</dbReference>
<comment type="similarity">
    <text evidence="3">Belongs to the PDCD4 family.</text>
</comment>
<evidence type="ECO:0000256" key="5">
    <source>
        <dbReference type="ARBA" id="ARBA00022490"/>
    </source>
</evidence>
<keyword evidence="5" id="KW-0963">Cytoplasm</keyword>
<dbReference type="SUPFAM" id="SSF48371">
    <property type="entry name" value="ARM repeat"/>
    <property type="match status" value="2"/>
</dbReference>
<organism evidence="11 12">
    <name type="scientific">Gambusia affinis</name>
    <name type="common">Western mosquitofish</name>
    <name type="synonym">Heterandria affinis</name>
    <dbReference type="NCBI Taxonomy" id="33528"/>
    <lineage>
        <taxon>Eukaryota</taxon>
        <taxon>Metazoa</taxon>
        <taxon>Chordata</taxon>
        <taxon>Craniata</taxon>
        <taxon>Vertebrata</taxon>
        <taxon>Euteleostomi</taxon>
        <taxon>Actinopterygii</taxon>
        <taxon>Neopterygii</taxon>
        <taxon>Teleostei</taxon>
        <taxon>Neoteleostei</taxon>
        <taxon>Acanthomorphata</taxon>
        <taxon>Ovalentaria</taxon>
        <taxon>Atherinomorphae</taxon>
        <taxon>Cyprinodontiformes</taxon>
        <taxon>Poeciliidae</taxon>
        <taxon>Poeciliinae</taxon>
        <taxon>Gambusia</taxon>
    </lineage>
</organism>
<keyword evidence="12" id="KW-1185">Reference proteome</keyword>
<proteinExistence type="inferred from homology"/>
<dbReference type="PANTHER" id="PTHR12626:SF3">
    <property type="entry name" value="PROGRAMMED CELL DEATH PROTEIN 4"/>
    <property type="match status" value="1"/>
</dbReference>
<dbReference type="PANTHER" id="PTHR12626">
    <property type="entry name" value="PROGRAMMED CELL DEATH 4"/>
    <property type="match status" value="1"/>
</dbReference>
<keyword evidence="6" id="KW-0677">Repeat</keyword>
<evidence type="ECO:0000256" key="1">
    <source>
        <dbReference type="ARBA" id="ARBA00004123"/>
    </source>
</evidence>
<sequence>MAADCEAWLNANPVEAVDLSDSFISGEEDNGGSGVSNKNIINEINGNWVSSSSNNIQEARLKAKAKRRLRKNSSRDSGRGDSLSDNGEVVRGTSMAPTSPKSKLLDRKSRMGKGRGLPKKGGAGGKGVWGRSGEVYEPVEVDKKDPNFDEDQENCVYETVVPPLDERDFEKTVTPIVQEYFEHGDTNEVAELLADLNLGPMRSEVPSLAVSLALEAKASQRELTSRLLVDLCGSVLSHSDMESSFDKLLRDLPDLVLDTPGAPQLVGQFIARAVSDQILSKSYIDGYKGKVDCEYARAALDRAAVLLKMSMGGLRIDNHWGMGGGQRPVIQLIKEMNLLLKEYILSGDSKEAERCLRDLEVPHFHHEFVYERLTCLPTVGAAAYFQLRFLKTLRRSRQAIVMVLESRGEKTFKMVLQLLKSLSLSSIITEDQMRRGYERVYMDIDEINIDVPLAYFILEQFVEKSFHMGVIGVKLRDQCPHRNRKRFVSEGDGGVVKFERHQLGICCPCSFIASSCCLTAS</sequence>
<feature type="domain" description="MI" evidence="10">
    <location>
        <begin position="168"/>
        <end position="289"/>
    </location>
</feature>
<comment type="subcellular location">
    <subcellularLocation>
        <location evidence="2">Cytoplasm</location>
    </subcellularLocation>
    <subcellularLocation>
        <location evidence="1">Nucleus</location>
    </subcellularLocation>
</comment>
<protein>
    <recommendedName>
        <fullName evidence="4">Programmed cell death protein 4</fullName>
    </recommendedName>
</protein>